<keyword evidence="3" id="KW-0255">Endonuclease</keyword>
<dbReference type="RefSeq" id="WP_169163551.1">
    <property type="nucleotide sequence ID" value="NZ_JABBFW010000036.1"/>
</dbReference>
<protein>
    <submittedName>
        <fullName evidence="7">Ribonuclease P protein component</fullName>
    </submittedName>
</protein>
<dbReference type="InterPro" id="IPR020568">
    <property type="entry name" value="Ribosomal_Su5_D2-typ_SF"/>
</dbReference>
<dbReference type="PANTHER" id="PTHR33992:SF1">
    <property type="entry name" value="RIBONUCLEASE P PROTEIN COMPONENT"/>
    <property type="match status" value="1"/>
</dbReference>
<keyword evidence="5" id="KW-0694">RNA-binding</keyword>
<evidence type="ECO:0000256" key="6">
    <source>
        <dbReference type="SAM" id="MobiDB-lite"/>
    </source>
</evidence>
<dbReference type="SUPFAM" id="SSF54211">
    <property type="entry name" value="Ribosomal protein S5 domain 2-like"/>
    <property type="match status" value="1"/>
</dbReference>
<organism evidence="7 8">
    <name type="scientific">Azohydromonas caseinilytica</name>
    <dbReference type="NCBI Taxonomy" id="2728836"/>
    <lineage>
        <taxon>Bacteria</taxon>
        <taxon>Pseudomonadati</taxon>
        <taxon>Pseudomonadota</taxon>
        <taxon>Betaproteobacteria</taxon>
        <taxon>Burkholderiales</taxon>
        <taxon>Sphaerotilaceae</taxon>
        <taxon>Azohydromonas</taxon>
    </lineage>
</organism>
<reference evidence="7 8" key="1">
    <citation type="submission" date="2020-04" db="EMBL/GenBank/DDBJ databases">
        <title>Azohydromonas sp. isolated from soil.</title>
        <authorList>
            <person name="Dahal R.H."/>
        </authorList>
    </citation>
    <scope>NUCLEOTIDE SEQUENCE [LARGE SCALE GENOMIC DNA]</scope>
    <source>
        <strain evidence="7 8">G-1-1-14</strain>
    </source>
</reference>
<keyword evidence="8" id="KW-1185">Reference proteome</keyword>
<dbReference type="Pfam" id="PF00825">
    <property type="entry name" value="Ribonuclease_P"/>
    <property type="match status" value="1"/>
</dbReference>
<dbReference type="GO" id="GO:0030677">
    <property type="term" value="C:ribonuclease P complex"/>
    <property type="evidence" value="ECO:0007669"/>
    <property type="project" value="TreeGrafter"/>
</dbReference>
<evidence type="ECO:0000256" key="4">
    <source>
        <dbReference type="ARBA" id="ARBA00022801"/>
    </source>
</evidence>
<dbReference type="AlphaFoldDB" id="A0A848FIE9"/>
<comment type="caution">
    <text evidence="7">The sequence shown here is derived from an EMBL/GenBank/DDBJ whole genome shotgun (WGS) entry which is preliminary data.</text>
</comment>
<dbReference type="PANTHER" id="PTHR33992">
    <property type="entry name" value="RIBONUCLEASE P PROTEIN COMPONENT"/>
    <property type="match status" value="1"/>
</dbReference>
<evidence type="ECO:0000256" key="3">
    <source>
        <dbReference type="ARBA" id="ARBA00022759"/>
    </source>
</evidence>
<sequence length="138" mass="15472">MIGRLTSAADFQRALQTRQLSRSPHFAAHHLRQRPGAPAQLSTAPAEPTGAPVDDPVCGWWLGLVVPKRHARRAVTRTLIKRQMREALRRHQQHLPPGQWVLRLRAPIDPKQFPSAASDALRVAVRTELDKLLGRITP</sequence>
<evidence type="ECO:0000256" key="1">
    <source>
        <dbReference type="ARBA" id="ARBA00022694"/>
    </source>
</evidence>
<feature type="region of interest" description="Disordered" evidence="6">
    <location>
        <begin position="31"/>
        <end position="54"/>
    </location>
</feature>
<accession>A0A848FIE9</accession>
<keyword evidence="2" id="KW-0540">Nuclease</keyword>
<evidence type="ECO:0000313" key="8">
    <source>
        <dbReference type="Proteomes" id="UP000574067"/>
    </source>
</evidence>
<dbReference type="GO" id="GO:0042781">
    <property type="term" value="F:3'-tRNA processing endoribonuclease activity"/>
    <property type="evidence" value="ECO:0007669"/>
    <property type="project" value="TreeGrafter"/>
</dbReference>
<gene>
    <name evidence="7" type="ORF">HHL10_27170</name>
</gene>
<dbReference type="Gene3D" id="3.30.230.10">
    <property type="match status" value="1"/>
</dbReference>
<dbReference type="GO" id="GO:0004526">
    <property type="term" value="F:ribonuclease P activity"/>
    <property type="evidence" value="ECO:0007669"/>
    <property type="project" value="InterPro"/>
</dbReference>
<evidence type="ECO:0000313" key="7">
    <source>
        <dbReference type="EMBL" id="NML18655.1"/>
    </source>
</evidence>
<dbReference type="GO" id="GO:0000049">
    <property type="term" value="F:tRNA binding"/>
    <property type="evidence" value="ECO:0007669"/>
    <property type="project" value="InterPro"/>
</dbReference>
<dbReference type="InterPro" id="IPR014721">
    <property type="entry name" value="Ribsml_uS5_D2-typ_fold_subgr"/>
</dbReference>
<proteinExistence type="predicted"/>
<dbReference type="Proteomes" id="UP000574067">
    <property type="component" value="Unassembled WGS sequence"/>
</dbReference>
<keyword evidence="1" id="KW-0819">tRNA processing</keyword>
<keyword evidence="4" id="KW-0378">Hydrolase</keyword>
<dbReference type="EMBL" id="JABBFW010000036">
    <property type="protein sequence ID" value="NML18655.1"/>
    <property type="molecule type" value="Genomic_DNA"/>
</dbReference>
<name>A0A848FIE9_9BURK</name>
<evidence type="ECO:0000256" key="5">
    <source>
        <dbReference type="ARBA" id="ARBA00022884"/>
    </source>
</evidence>
<dbReference type="InterPro" id="IPR000100">
    <property type="entry name" value="RNase_P"/>
</dbReference>
<evidence type="ECO:0000256" key="2">
    <source>
        <dbReference type="ARBA" id="ARBA00022722"/>
    </source>
</evidence>